<accession>A0ABS2QYV5</accession>
<dbReference type="EMBL" id="JAFBFC010000006">
    <property type="protein sequence ID" value="MBM7704373.1"/>
    <property type="molecule type" value="Genomic_DNA"/>
</dbReference>
<name>A0ABS2QYV5_9BACI</name>
<dbReference type="Proteomes" id="UP000809829">
    <property type="component" value="Unassembled WGS sequence"/>
</dbReference>
<protein>
    <submittedName>
        <fullName evidence="1">Uncharacterized protein</fullName>
    </submittedName>
</protein>
<sequence>MTVAHVVELLNETTILDELPPSQSLMQQYKKI</sequence>
<gene>
    <name evidence="1" type="ORF">JOC83_003228</name>
</gene>
<evidence type="ECO:0000313" key="2">
    <source>
        <dbReference type="Proteomes" id="UP000809829"/>
    </source>
</evidence>
<evidence type="ECO:0000313" key="1">
    <source>
        <dbReference type="EMBL" id="MBM7704373.1"/>
    </source>
</evidence>
<comment type="caution">
    <text evidence="1">The sequence shown here is derived from an EMBL/GenBank/DDBJ whole genome shotgun (WGS) entry which is preliminary data.</text>
</comment>
<organism evidence="1 2">
    <name type="scientific">Priestia iocasae</name>
    <dbReference type="NCBI Taxonomy" id="2291674"/>
    <lineage>
        <taxon>Bacteria</taxon>
        <taxon>Bacillati</taxon>
        <taxon>Bacillota</taxon>
        <taxon>Bacilli</taxon>
        <taxon>Bacillales</taxon>
        <taxon>Bacillaceae</taxon>
        <taxon>Priestia</taxon>
    </lineage>
</organism>
<keyword evidence="2" id="KW-1185">Reference proteome</keyword>
<proteinExistence type="predicted"/>
<reference evidence="1 2" key="1">
    <citation type="submission" date="2021-01" db="EMBL/GenBank/DDBJ databases">
        <title>Genomic Encyclopedia of Type Strains, Phase IV (KMG-IV): sequencing the most valuable type-strain genomes for metagenomic binning, comparative biology and taxonomic classification.</title>
        <authorList>
            <person name="Goeker M."/>
        </authorList>
    </citation>
    <scope>NUCLEOTIDE SEQUENCE [LARGE SCALE GENOMIC DNA]</scope>
    <source>
        <strain evidence="1 2">DSM 104297</strain>
    </source>
</reference>